<dbReference type="AlphaFoldDB" id="A0AAN8SES9"/>
<organism evidence="7 8">
    <name type="scientific">Polyplax serrata</name>
    <name type="common">Common mouse louse</name>
    <dbReference type="NCBI Taxonomy" id="468196"/>
    <lineage>
        <taxon>Eukaryota</taxon>
        <taxon>Metazoa</taxon>
        <taxon>Ecdysozoa</taxon>
        <taxon>Arthropoda</taxon>
        <taxon>Hexapoda</taxon>
        <taxon>Insecta</taxon>
        <taxon>Pterygota</taxon>
        <taxon>Neoptera</taxon>
        <taxon>Paraneoptera</taxon>
        <taxon>Psocodea</taxon>
        <taxon>Troctomorpha</taxon>
        <taxon>Phthiraptera</taxon>
        <taxon>Anoplura</taxon>
        <taxon>Polyplacidae</taxon>
        <taxon>Polyplax</taxon>
    </lineage>
</organism>
<dbReference type="EMBL" id="JAWJWE010000002">
    <property type="protein sequence ID" value="KAK6643490.1"/>
    <property type="molecule type" value="Genomic_DNA"/>
</dbReference>
<dbReference type="InterPro" id="IPR057982">
    <property type="entry name" value="TPR_NAA35"/>
</dbReference>
<evidence type="ECO:0000256" key="1">
    <source>
        <dbReference type="ARBA" id="ARBA00004496"/>
    </source>
</evidence>
<feature type="domain" description="NAA35-like TPR repeats" evidence="6">
    <location>
        <begin position="339"/>
        <end position="735"/>
    </location>
</feature>
<evidence type="ECO:0000256" key="4">
    <source>
        <dbReference type="ARBA" id="ARBA00030494"/>
    </source>
</evidence>
<evidence type="ECO:0000313" key="8">
    <source>
        <dbReference type="Proteomes" id="UP001372834"/>
    </source>
</evidence>
<dbReference type="InterPro" id="IPR057983">
    <property type="entry name" value="NAA35-like_N"/>
</dbReference>
<feature type="domain" description="NAA35-like N-terminal" evidence="5">
    <location>
        <begin position="56"/>
        <end position="147"/>
    </location>
</feature>
<protein>
    <recommendedName>
        <fullName evidence="4">Protein MAK10 homolog</fullName>
    </recommendedName>
</protein>
<evidence type="ECO:0000259" key="5">
    <source>
        <dbReference type="Pfam" id="PF04112"/>
    </source>
</evidence>
<comment type="similarity">
    <text evidence="2">Belongs to the MAK10 family.</text>
</comment>
<comment type="subcellular location">
    <subcellularLocation>
        <location evidence="1">Cytoplasm</location>
    </subcellularLocation>
</comment>
<dbReference type="GO" id="GO:0031417">
    <property type="term" value="C:NatC complex"/>
    <property type="evidence" value="ECO:0007669"/>
    <property type="project" value="InterPro"/>
</dbReference>
<keyword evidence="3" id="KW-0963">Cytoplasm</keyword>
<proteinExistence type="inferred from homology"/>
<reference evidence="7 8" key="1">
    <citation type="submission" date="2023-10" db="EMBL/GenBank/DDBJ databases">
        <title>Genomes of two closely related lineages of the louse Polyplax serrata with different host specificities.</title>
        <authorList>
            <person name="Martinu J."/>
            <person name="Tarabai H."/>
            <person name="Stefka J."/>
            <person name="Hypsa V."/>
        </authorList>
    </citation>
    <scope>NUCLEOTIDE SEQUENCE [LARGE SCALE GENOMIC DNA]</scope>
    <source>
        <strain evidence="7">HR10_N</strain>
    </source>
</reference>
<dbReference type="InterPro" id="IPR007244">
    <property type="entry name" value="Naa35_N"/>
</dbReference>
<gene>
    <name evidence="7" type="ORF">RUM43_004997</name>
</gene>
<dbReference type="Proteomes" id="UP001372834">
    <property type="component" value="Unassembled WGS sequence"/>
</dbReference>
<evidence type="ECO:0000313" key="7">
    <source>
        <dbReference type="EMBL" id="KAK6643490.1"/>
    </source>
</evidence>
<name>A0AAN8SES9_POLSC</name>
<dbReference type="PANTHER" id="PTHR21373">
    <property type="entry name" value="GLUCOSE REPRESSIBLE PROTEIN MAK10"/>
    <property type="match status" value="1"/>
</dbReference>
<comment type="caution">
    <text evidence="7">The sequence shown here is derived from an EMBL/GenBank/DDBJ whole genome shotgun (WGS) entry which is preliminary data.</text>
</comment>
<evidence type="ECO:0000256" key="2">
    <source>
        <dbReference type="ARBA" id="ARBA00006289"/>
    </source>
</evidence>
<evidence type="ECO:0000256" key="3">
    <source>
        <dbReference type="ARBA" id="ARBA00022490"/>
    </source>
</evidence>
<accession>A0AAN8SES9</accession>
<sequence length="738" mass="84823">MATASGTTNDTTELEYDSSMRMYEDMLKRKPPTATIYNWVDITKEFNDAVKELELGELLHDRLFGLFEAMSAIEMMDPKMDAGMCNRDYKSTKTFDQLVESGALKMDNLTPSECIGIIDSTLACLVSWLEGHSLAQTVFTNLYLHRPYQVQDRVMRAFSISFHKLIDIIKDFINGALVFEEEDFQPMTYGYKLKPDVAETRAVGMLKEVEDDIQKKMRSKSSESSQSEKQEELTALYARIKFFRLFYQVLLSLNKKESVNGRESQKLLSSCLDALGIMHKTVDKGIQPQEDKDHLQMLGFDPLINQRLLLPSFPRYTKVKSRIDALDYIEGLIYRLKLVCRITMFSSFHSALDFFIEFSRHGPCILSRSILQILYLPPCNVYSTQYNRVFGSDLSADVLREAAKGFIAPPSLMPKSSLLSNPQAKEYVDTFLSHCTRPFGNLLQLCGHNRARQRDKLAHLLEDFAALQDEAERVDAYLHNLSLKSDSPRSHLACFGTWVLYHTLRIMIMYLLSGLELELYSIHEYHYIFWYLYEFLYAWLVSALLRANNILLEQDLLPDSNSKNRGSKKNKPKKKKAQPFGKEITLNQALQSMCGGYYKVQLGVTAMVAFKLDSKIASVHPEFDNEQVRYEHRFAPFTNLITPPPVRYLEFKEMNSFRPDMVPDSSNLYLGGCKHFHQARSLMESLANPDNEVTELIRICKTNFVVLKLLATGHKKDSHTPPEFDFSSHQHFPIIKLT</sequence>
<evidence type="ECO:0000259" key="6">
    <source>
        <dbReference type="Pfam" id="PF25789"/>
    </source>
</evidence>
<dbReference type="Pfam" id="PF25789">
    <property type="entry name" value="TPR_NAA35"/>
    <property type="match status" value="1"/>
</dbReference>
<dbReference type="PANTHER" id="PTHR21373:SF0">
    <property type="entry name" value="N-ALPHA-ACETYLTRANSFERASE 35, NATC AUXILIARY SUBUNIT"/>
    <property type="match status" value="1"/>
</dbReference>
<dbReference type="Pfam" id="PF04112">
    <property type="entry name" value="Mak10"/>
    <property type="match status" value="1"/>
</dbReference>